<feature type="domain" description="Acyl-CoA dehydrogenase/oxidase C-terminal" evidence="7">
    <location>
        <begin position="273"/>
        <end position="432"/>
    </location>
</feature>
<dbReference type="InterPro" id="IPR009075">
    <property type="entry name" value="AcylCo_DH/oxidase_C"/>
</dbReference>
<comment type="cofactor">
    <cofactor evidence="1 6">
        <name>FAD</name>
        <dbReference type="ChEBI" id="CHEBI:57692"/>
    </cofactor>
</comment>
<dbReference type="InterPro" id="IPR013786">
    <property type="entry name" value="AcylCoA_DH/ox_N"/>
</dbReference>
<keyword evidence="4 6" id="KW-0274">FAD</keyword>
<dbReference type="EMBL" id="QYYH01000017">
    <property type="protein sequence ID" value="RJY18712.1"/>
    <property type="molecule type" value="Genomic_DNA"/>
</dbReference>
<dbReference type="OrthoDB" id="9807883at2"/>
<evidence type="ECO:0000259" key="10">
    <source>
        <dbReference type="Pfam" id="PF12806"/>
    </source>
</evidence>
<reference evidence="11 12" key="1">
    <citation type="submission" date="2018-09" db="EMBL/GenBank/DDBJ databases">
        <title>Phylogeny of the Shewanellaceae, and recommendation for two new genera, Pseudoshewanella and Parashewanella.</title>
        <authorList>
            <person name="Wang G."/>
        </authorList>
    </citation>
    <scope>NUCLEOTIDE SEQUENCE [LARGE SCALE GENOMIC DNA]</scope>
    <source>
        <strain evidence="11 12">KCTC 22492</strain>
    </source>
</reference>
<feature type="domain" description="Acetyl-CoA dehydrogenase-like C-terminal" evidence="10">
    <location>
        <begin position="477"/>
        <end position="567"/>
    </location>
</feature>
<dbReference type="Gene3D" id="1.20.140.10">
    <property type="entry name" value="Butyryl-CoA Dehydrogenase, subunit A, domain 3"/>
    <property type="match status" value="1"/>
</dbReference>
<gene>
    <name evidence="11" type="ORF">D5R81_04250</name>
</gene>
<dbReference type="InterPro" id="IPR009100">
    <property type="entry name" value="AcylCoA_DH/oxidase_NM_dom_sf"/>
</dbReference>
<sequence length="571" mass="63714">MNYSAPLSDMKFLLKNVFHADNVWPNFPYVNENLDIDIAFTILDEASKFSSDVIFPLNRNADEQGVTFSFGNVKTPDGFTECYQSFSEAGWGGLCGNPDFEGTGMPKMLGVLVDEMNYSASNAFTLYSSLTAGAALCIDSHASENLKKTYLPKLYSGEWSAAMAMTEAHAGSDLNNIRTKAVQVSDDQYKITGTKIFITAGDHDLTSNIIHLVLAKVQNDSRISLFLVPKFLEDNNFNHVSASSIEHKMGLNGSATCVMNYDESLGHLIGEQGKGLSCMFTMMNYERLAIGIQGLANSEAAYQLAVNYAKDRIQGTEPKLKLPCNIIDHGDVRRMLLTIRALTEAGRALSVYTGMQLDLAKYGGDSQQKIANFSQLLTPVTKSFFTDRGLECAVMAQQVFGGHGYIRESGIEQIVRDTRIAQIYEGTNGIQAIDFLSRKVVLDKQVVLQQFVEDINFNLANFKFVNQKKCDLVKANFQKLINFASTINHKVNPSLLNSCAVNYLDAFGYNIYGYFWLLMVEKSHQSKHHLFESKQYLCDFFFDQLMPNVGLHLNRLKSCDDSIMAMPKEIF</sequence>
<comment type="similarity">
    <text evidence="2 6">Belongs to the acyl-CoA dehydrogenase family.</text>
</comment>
<keyword evidence="3 6" id="KW-0285">Flavoprotein</keyword>
<dbReference type="PANTHER" id="PTHR42803">
    <property type="entry name" value="ACYL-COA DEHYDROGENASE"/>
    <property type="match status" value="1"/>
</dbReference>
<dbReference type="InterPro" id="IPR052166">
    <property type="entry name" value="Diverse_Acyl-CoA_DH"/>
</dbReference>
<dbReference type="Pfam" id="PF02770">
    <property type="entry name" value="Acyl-CoA_dh_M"/>
    <property type="match status" value="1"/>
</dbReference>
<dbReference type="RefSeq" id="WP_121852413.1">
    <property type="nucleotide sequence ID" value="NZ_CP037952.1"/>
</dbReference>
<evidence type="ECO:0000256" key="1">
    <source>
        <dbReference type="ARBA" id="ARBA00001974"/>
    </source>
</evidence>
<keyword evidence="12" id="KW-1185">Reference proteome</keyword>
<name>A0A3A6U3S5_9GAMM</name>
<dbReference type="InterPro" id="IPR046373">
    <property type="entry name" value="Acyl-CoA_Oxase/DH_mid-dom_sf"/>
</dbReference>
<evidence type="ECO:0000256" key="5">
    <source>
        <dbReference type="ARBA" id="ARBA00023002"/>
    </source>
</evidence>
<dbReference type="AlphaFoldDB" id="A0A3A6U3S5"/>
<feature type="domain" description="Acyl-CoA dehydrogenase/oxidase N-terminal" evidence="9">
    <location>
        <begin position="42"/>
        <end position="158"/>
    </location>
</feature>
<evidence type="ECO:0000256" key="4">
    <source>
        <dbReference type="ARBA" id="ARBA00022827"/>
    </source>
</evidence>
<comment type="caution">
    <text evidence="11">The sequence shown here is derived from an EMBL/GenBank/DDBJ whole genome shotgun (WGS) entry which is preliminary data.</text>
</comment>
<evidence type="ECO:0000256" key="6">
    <source>
        <dbReference type="RuleBase" id="RU362125"/>
    </source>
</evidence>
<dbReference type="Pfam" id="PF02771">
    <property type="entry name" value="Acyl-CoA_dh_N"/>
    <property type="match status" value="1"/>
</dbReference>
<dbReference type="InterPro" id="IPR036250">
    <property type="entry name" value="AcylCo_DH-like_C"/>
</dbReference>
<dbReference type="Proteomes" id="UP000273022">
    <property type="component" value="Unassembled WGS sequence"/>
</dbReference>
<evidence type="ECO:0000259" key="8">
    <source>
        <dbReference type="Pfam" id="PF02770"/>
    </source>
</evidence>
<evidence type="ECO:0000256" key="2">
    <source>
        <dbReference type="ARBA" id="ARBA00009347"/>
    </source>
</evidence>
<keyword evidence="5 6" id="KW-0560">Oxidoreductase</keyword>
<evidence type="ECO:0000256" key="3">
    <source>
        <dbReference type="ARBA" id="ARBA00022630"/>
    </source>
</evidence>
<dbReference type="SUPFAM" id="SSF56645">
    <property type="entry name" value="Acyl-CoA dehydrogenase NM domain-like"/>
    <property type="match status" value="1"/>
</dbReference>
<evidence type="ECO:0000313" key="12">
    <source>
        <dbReference type="Proteomes" id="UP000273022"/>
    </source>
</evidence>
<dbReference type="InterPro" id="IPR025878">
    <property type="entry name" value="Acyl-CoA_dh-like_C_dom"/>
</dbReference>
<dbReference type="PANTHER" id="PTHR42803:SF1">
    <property type="entry name" value="BROAD-SPECIFICITY LINEAR ACYL-COA DEHYDROGENASE FADE5"/>
    <property type="match status" value="1"/>
</dbReference>
<dbReference type="SUPFAM" id="SSF47203">
    <property type="entry name" value="Acyl-CoA dehydrogenase C-terminal domain-like"/>
    <property type="match status" value="1"/>
</dbReference>
<organism evidence="11 12">
    <name type="scientific">Parashewanella spongiae</name>
    <dbReference type="NCBI Taxonomy" id="342950"/>
    <lineage>
        <taxon>Bacteria</taxon>
        <taxon>Pseudomonadati</taxon>
        <taxon>Pseudomonadota</taxon>
        <taxon>Gammaproteobacteria</taxon>
        <taxon>Alteromonadales</taxon>
        <taxon>Shewanellaceae</taxon>
        <taxon>Parashewanella</taxon>
    </lineage>
</organism>
<dbReference type="Gene3D" id="1.10.540.10">
    <property type="entry name" value="Acyl-CoA dehydrogenase/oxidase, N-terminal domain"/>
    <property type="match status" value="1"/>
</dbReference>
<dbReference type="Pfam" id="PF00441">
    <property type="entry name" value="Acyl-CoA_dh_1"/>
    <property type="match status" value="1"/>
</dbReference>
<evidence type="ECO:0000259" key="7">
    <source>
        <dbReference type="Pfam" id="PF00441"/>
    </source>
</evidence>
<dbReference type="GO" id="GO:0050660">
    <property type="term" value="F:flavin adenine dinucleotide binding"/>
    <property type="evidence" value="ECO:0007669"/>
    <property type="project" value="InterPro"/>
</dbReference>
<dbReference type="Gene3D" id="2.40.110.10">
    <property type="entry name" value="Butyryl-CoA Dehydrogenase, subunit A, domain 2"/>
    <property type="match status" value="1"/>
</dbReference>
<dbReference type="GO" id="GO:0016627">
    <property type="term" value="F:oxidoreductase activity, acting on the CH-CH group of donors"/>
    <property type="evidence" value="ECO:0007669"/>
    <property type="project" value="InterPro"/>
</dbReference>
<evidence type="ECO:0000259" key="9">
    <source>
        <dbReference type="Pfam" id="PF02771"/>
    </source>
</evidence>
<dbReference type="InterPro" id="IPR037069">
    <property type="entry name" value="AcylCoA_DH/ox_N_sf"/>
</dbReference>
<evidence type="ECO:0000313" key="11">
    <source>
        <dbReference type="EMBL" id="RJY18712.1"/>
    </source>
</evidence>
<dbReference type="InterPro" id="IPR006091">
    <property type="entry name" value="Acyl-CoA_Oxase/DH_mid-dom"/>
</dbReference>
<dbReference type="Pfam" id="PF12806">
    <property type="entry name" value="Acyl-CoA_dh_C"/>
    <property type="match status" value="1"/>
</dbReference>
<protein>
    <submittedName>
        <fullName evidence="11">Acyl-CoA dehydrogenase</fullName>
    </submittedName>
</protein>
<proteinExistence type="inferred from homology"/>
<accession>A0A3A6U3S5</accession>
<feature type="domain" description="Acyl-CoA oxidase/dehydrogenase middle" evidence="8">
    <location>
        <begin position="162"/>
        <end position="262"/>
    </location>
</feature>